<accession>A0ABX2CVG5</accession>
<reference evidence="2 3" key="1">
    <citation type="journal article" date="2020" name="Sci. Rep.">
        <title>A novel cyanobacterial geosmin producer, revising GeoA distribution and dispersion patterns in Bacteria.</title>
        <authorList>
            <person name="Churro C."/>
            <person name="Semedo-Aguiar A.P."/>
            <person name="Silva A.D."/>
            <person name="Pereira-Leal J.B."/>
            <person name="Leite R.B."/>
        </authorList>
    </citation>
    <scope>NUCLEOTIDE SEQUENCE [LARGE SCALE GENOMIC DNA]</scope>
    <source>
        <strain evidence="2 3">IPMA8</strain>
    </source>
</reference>
<evidence type="ECO:0000313" key="3">
    <source>
        <dbReference type="Proteomes" id="UP000702425"/>
    </source>
</evidence>
<organism evidence="2 3">
    <name type="scientific">Microcoleus asticus IPMA8</name>
    <dbReference type="NCBI Taxonomy" id="2563858"/>
    <lineage>
        <taxon>Bacteria</taxon>
        <taxon>Bacillati</taxon>
        <taxon>Cyanobacteriota</taxon>
        <taxon>Cyanophyceae</taxon>
        <taxon>Oscillatoriophycideae</taxon>
        <taxon>Oscillatoriales</taxon>
        <taxon>Microcoleaceae</taxon>
        <taxon>Microcoleus</taxon>
        <taxon>Microcoleus asticus</taxon>
    </lineage>
</organism>
<evidence type="ECO:0000259" key="1">
    <source>
        <dbReference type="PROSITE" id="PS51272"/>
    </source>
</evidence>
<keyword evidence="3" id="KW-1185">Reference proteome</keyword>
<dbReference type="Proteomes" id="UP000702425">
    <property type="component" value="Unassembled WGS sequence"/>
</dbReference>
<dbReference type="InterPro" id="IPR001119">
    <property type="entry name" value="SLH_dom"/>
</dbReference>
<name>A0ABX2CVG5_9CYAN</name>
<evidence type="ECO:0000313" key="2">
    <source>
        <dbReference type="EMBL" id="NQE34324.1"/>
    </source>
</evidence>
<protein>
    <submittedName>
        <fullName evidence="2">Cellulosome-anchoring protein</fullName>
    </submittedName>
</protein>
<dbReference type="Pfam" id="PF00395">
    <property type="entry name" value="SLH"/>
    <property type="match status" value="3"/>
</dbReference>
<dbReference type="EMBL" id="SRRZ01000029">
    <property type="protein sequence ID" value="NQE34324.1"/>
    <property type="molecule type" value="Genomic_DNA"/>
</dbReference>
<feature type="domain" description="SLH" evidence="1">
    <location>
        <begin position="155"/>
        <end position="219"/>
    </location>
</feature>
<gene>
    <name evidence="2" type="primary">ancA_3</name>
    <name evidence="2" type="ORF">E5S67_02048</name>
</gene>
<proteinExistence type="predicted"/>
<sequence length="232" mass="25586">MIVLATERIKIVKKLVSIILAIALVQGVPMAVQSQQLIDPIDRVVNAGLMNKDASGNFNAEGLVSRADLAVILVKTFGLERRKTAQKPDIELPDVPKSYWAYSAIQTALKTGTMSGYRDGMFFPNQRVSRAEALAIFAQAYGVFQFPDASISEILAKYPDAGEIPNWARKSMATALYEGFVNVELGTNKINPLKPMNRGDIAYALSKYLERQVRPTSLPVRDEEPPNRGMGR</sequence>
<feature type="domain" description="SLH" evidence="1">
    <location>
        <begin position="88"/>
        <end position="151"/>
    </location>
</feature>
<dbReference type="PROSITE" id="PS51272">
    <property type="entry name" value="SLH"/>
    <property type="match status" value="2"/>
</dbReference>
<comment type="caution">
    <text evidence="2">The sequence shown here is derived from an EMBL/GenBank/DDBJ whole genome shotgun (WGS) entry which is preliminary data.</text>
</comment>